<gene>
    <name evidence="1" type="primary">ORF59691</name>
</gene>
<dbReference type="AlphaFoldDB" id="A0A0B6ZDJ0"/>
<sequence>MTADDIIIVHHFHLKLHRIPTWSLSQPAKTIQSHFPTLPSFIQSKVRQQSIQPIRDR</sequence>
<name>A0A0B6ZDJ0_9EUPU</name>
<dbReference type="EMBL" id="HACG01019799">
    <property type="protein sequence ID" value="CEK66664.1"/>
    <property type="molecule type" value="Transcribed_RNA"/>
</dbReference>
<protein>
    <submittedName>
        <fullName evidence="1">Uncharacterized protein</fullName>
    </submittedName>
</protein>
<evidence type="ECO:0000313" key="1">
    <source>
        <dbReference type="EMBL" id="CEK66664.1"/>
    </source>
</evidence>
<accession>A0A0B6ZDJ0</accession>
<reference evidence="1" key="1">
    <citation type="submission" date="2014-12" db="EMBL/GenBank/DDBJ databases">
        <title>Insight into the proteome of Arion vulgaris.</title>
        <authorList>
            <person name="Aradska J."/>
            <person name="Bulat T."/>
            <person name="Smidak R."/>
            <person name="Sarate P."/>
            <person name="Gangsoo J."/>
            <person name="Sialana F."/>
            <person name="Bilban M."/>
            <person name="Lubec G."/>
        </authorList>
    </citation>
    <scope>NUCLEOTIDE SEQUENCE</scope>
    <source>
        <tissue evidence="1">Skin</tissue>
    </source>
</reference>
<organism evidence="1">
    <name type="scientific">Arion vulgaris</name>
    <dbReference type="NCBI Taxonomy" id="1028688"/>
    <lineage>
        <taxon>Eukaryota</taxon>
        <taxon>Metazoa</taxon>
        <taxon>Spiralia</taxon>
        <taxon>Lophotrochozoa</taxon>
        <taxon>Mollusca</taxon>
        <taxon>Gastropoda</taxon>
        <taxon>Heterobranchia</taxon>
        <taxon>Euthyneura</taxon>
        <taxon>Panpulmonata</taxon>
        <taxon>Eupulmonata</taxon>
        <taxon>Stylommatophora</taxon>
        <taxon>Helicina</taxon>
        <taxon>Arionoidea</taxon>
        <taxon>Arionidae</taxon>
        <taxon>Arion</taxon>
    </lineage>
</organism>
<proteinExistence type="predicted"/>